<evidence type="ECO:0000256" key="15">
    <source>
        <dbReference type="ARBA" id="ARBA00051722"/>
    </source>
</evidence>
<evidence type="ECO:0000313" key="22">
    <source>
        <dbReference type="WBParaSite" id="SMRG1_17120.1"/>
    </source>
</evidence>
<evidence type="ECO:0000256" key="1">
    <source>
        <dbReference type="ARBA" id="ARBA00004167"/>
    </source>
</evidence>
<dbReference type="InterPro" id="IPR036179">
    <property type="entry name" value="Ig-like_dom_sf"/>
</dbReference>
<evidence type="ECO:0000256" key="2">
    <source>
        <dbReference type="ARBA" id="ARBA00010504"/>
    </source>
</evidence>
<dbReference type="InterPro" id="IPR050713">
    <property type="entry name" value="RTP_Phos/Ushers"/>
</dbReference>
<keyword evidence="4 16" id="KW-0812">Transmembrane</keyword>
<evidence type="ECO:0000259" key="20">
    <source>
        <dbReference type="PROSITE" id="PS50853"/>
    </source>
</evidence>
<dbReference type="Gene3D" id="3.90.190.10">
    <property type="entry name" value="Protein tyrosine phosphatase superfamily"/>
    <property type="match status" value="2"/>
</dbReference>
<dbReference type="InterPro" id="IPR016130">
    <property type="entry name" value="Tyr_Pase_AS"/>
</dbReference>
<evidence type="ECO:0000256" key="4">
    <source>
        <dbReference type="ARBA" id="ARBA00022692"/>
    </source>
</evidence>
<feature type="domain" description="Fibronectin type-III" evidence="20">
    <location>
        <begin position="699"/>
        <end position="823"/>
    </location>
</feature>
<dbReference type="InterPro" id="IPR000242">
    <property type="entry name" value="PTP_cat"/>
</dbReference>
<feature type="transmembrane region" description="Helical" evidence="16">
    <location>
        <begin position="1592"/>
        <end position="1617"/>
    </location>
</feature>
<dbReference type="Pfam" id="PF00041">
    <property type="entry name" value="fn3"/>
    <property type="match status" value="4"/>
</dbReference>
<evidence type="ECO:0000256" key="16">
    <source>
        <dbReference type="SAM" id="Phobius"/>
    </source>
</evidence>
<dbReference type="PANTHER" id="PTHR46957">
    <property type="entry name" value="CYTOKINE RECEPTOR"/>
    <property type="match status" value="1"/>
</dbReference>
<dbReference type="GO" id="GO:0004725">
    <property type="term" value="F:protein tyrosine phosphatase activity"/>
    <property type="evidence" value="ECO:0007669"/>
    <property type="project" value="UniProtKB-EC"/>
</dbReference>
<feature type="domain" description="Ig-like" evidence="19">
    <location>
        <begin position="294"/>
        <end position="374"/>
    </location>
</feature>
<evidence type="ECO:0000256" key="11">
    <source>
        <dbReference type="ARBA" id="ARBA00023157"/>
    </source>
</evidence>
<dbReference type="SMART" id="SM00060">
    <property type="entry name" value="FN3"/>
    <property type="match status" value="8"/>
</dbReference>
<proteinExistence type="inferred from homology"/>
<keyword evidence="6" id="KW-0677">Repeat</keyword>
<evidence type="ECO:0000256" key="14">
    <source>
        <dbReference type="ARBA" id="ARBA00023319"/>
    </source>
</evidence>
<evidence type="ECO:0000259" key="18">
    <source>
        <dbReference type="PROSITE" id="PS50056"/>
    </source>
</evidence>
<evidence type="ECO:0000256" key="10">
    <source>
        <dbReference type="ARBA" id="ARBA00023136"/>
    </source>
</evidence>
<evidence type="ECO:0000256" key="12">
    <source>
        <dbReference type="ARBA" id="ARBA00023170"/>
    </source>
</evidence>
<dbReference type="SMART" id="SM00408">
    <property type="entry name" value="IGc2"/>
    <property type="match status" value="3"/>
</dbReference>
<dbReference type="InterPro" id="IPR000387">
    <property type="entry name" value="Tyr_Pase_dom"/>
</dbReference>
<reference evidence="22" key="1">
    <citation type="submission" date="2023-11" db="UniProtKB">
        <authorList>
            <consortium name="WormBaseParasite"/>
        </authorList>
    </citation>
    <scope>IDENTIFICATION</scope>
</reference>
<dbReference type="EC" id="3.1.3.48" evidence="3"/>
<keyword evidence="9 16" id="KW-1133">Transmembrane helix</keyword>
<evidence type="ECO:0000256" key="9">
    <source>
        <dbReference type="ARBA" id="ARBA00022989"/>
    </source>
</evidence>
<dbReference type="SUPFAM" id="SSF48726">
    <property type="entry name" value="Immunoglobulin"/>
    <property type="match status" value="3"/>
</dbReference>
<keyword evidence="11" id="KW-1015">Disulfide bond</keyword>
<dbReference type="FunFam" id="3.90.190.10:FF:000102">
    <property type="entry name" value="Receptor-type tyrosine-protein phosphatase"/>
    <property type="match status" value="1"/>
</dbReference>
<dbReference type="PROSITE" id="PS50055">
    <property type="entry name" value="TYR_PHOSPHATASE_PTP"/>
    <property type="match status" value="2"/>
</dbReference>
<feature type="domain" description="Fibronectin type-III" evidence="20">
    <location>
        <begin position="381"/>
        <end position="495"/>
    </location>
</feature>
<dbReference type="GO" id="GO:0016020">
    <property type="term" value="C:membrane"/>
    <property type="evidence" value="ECO:0007669"/>
    <property type="project" value="UniProtKB-SubCell"/>
</dbReference>
<feature type="domain" description="Tyrosine specific protein phosphatases" evidence="18">
    <location>
        <begin position="1982"/>
        <end position="2038"/>
    </location>
</feature>
<evidence type="ECO:0000256" key="6">
    <source>
        <dbReference type="ARBA" id="ARBA00022737"/>
    </source>
</evidence>
<organism evidence="21 22">
    <name type="scientific">Schistosoma margrebowiei</name>
    <dbReference type="NCBI Taxonomy" id="48269"/>
    <lineage>
        <taxon>Eukaryota</taxon>
        <taxon>Metazoa</taxon>
        <taxon>Spiralia</taxon>
        <taxon>Lophotrochozoa</taxon>
        <taxon>Platyhelminthes</taxon>
        <taxon>Trematoda</taxon>
        <taxon>Digenea</taxon>
        <taxon>Strigeidida</taxon>
        <taxon>Schistosomatoidea</taxon>
        <taxon>Schistosomatidae</taxon>
        <taxon>Schistosoma</taxon>
    </lineage>
</organism>
<dbReference type="InterPro" id="IPR013783">
    <property type="entry name" value="Ig-like_fold"/>
</dbReference>
<evidence type="ECO:0000256" key="8">
    <source>
        <dbReference type="ARBA" id="ARBA00022912"/>
    </source>
</evidence>
<dbReference type="SMART" id="SM00409">
    <property type="entry name" value="IG"/>
    <property type="match status" value="3"/>
</dbReference>
<evidence type="ECO:0000259" key="17">
    <source>
        <dbReference type="PROSITE" id="PS50055"/>
    </source>
</evidence>
<dbReference type="SMART" id="SM00194">
    <property type="entry name" value="PTPc"/>
    <property type="match status" value="2"/>
</dbReference>
<name>A0AA84Z837_9TREM</name>
<dbReference type="InterPro" id="IPR013098">
    <property type="entry name" value="Ig_I-set"/>
</dbReference>
<feature type="domain" description="Fibronectin type-III" evidence="20">
    <location>
        <begin position="500"/>
        <end position="593"/>
    </location>
</feature>
<keyword evidence="5" id="KW-0732">Signal</keyword>
<feature type="domain" description="Tyrosine-protein phosphatase" evidence="17">
    <location>
        <begin position="2101"/>
        <end position="2363"/>
    </location>
</feature>
<dbReference type="SMART" id="SM00404">
    <property type="entry name" value="PTPc_motif"/>
    <property type="match status" value="2"/>
</dbReference>
<evidence type="ECO:0000256" key="7">
    <source>
        <dbReference type="ARBA" id="ARBA00022801"/>
    </source>
</evidence>
<feature type="domain" description="Tyrosine-protein phosphatase" evidence="17">
    <location>
        <begin position="1704"/>
        <end position="2047"/>
    </location>
</feature>
<dbReference type="InterPro" id="IPR003961">
    <property type="entry name" value="FN3_dom"/>
</dbReference>
<dbReference type="Pfam" id="PF00102">
    <property type="entry name" value="Y_phosphatase"/>
    <property type="match status" value="2"/>
</dbReference>
<dbReference type="SUPFAM" id="SSF49265">
    <property type="entry name" value="Fibronectin type III"/>
    <property type="match status" value="5"/>
</dbReference>
<feature type="domain" description="Fibronectin type-III" evidence="20">
    <location>
        <begin position="594"/>
        <end position="698"/>
    </location>
</feature>
<dbReference type="FunFam" id="2.60.40.10:FF:000032">
    <property type="entry name" value="palladin isoform X1"/>
    <property type="match status" value="1"/>
</dbReference>
<dbReference type="InterPro" id="IPR036116">
    <property type="entry name" value="FN3_sf"/>
</dbReference>
<feature type="domain" description="Fibronectin type-III" evidence="20">
    <location>
        <begin position="953"/>
        <end position="1052"/>
    </location>
</feature>
<dbReference type="Pfam" id="PF07679">
    <property type="entry name" value="I-set"/>
    <property type="match status" value="3"/>
</dbReference>
<feature type="domain" description="Fibronectin type-III" evidence="20">
    <location>
        <begin position="1055"/>
        <end position="1156"/>
    </location>
</feature>
<comment type="similarity">
    <text evidence="2">Belongs to the protein-tyrosine phosphatase family. Receptor class 2A subfamily.</text>
</comment>
<dbReference type="InterPro" id="IPR003598">
    <property type="entry name" value="Ig_sub2"/>
</dbReference>
<dbReference type="InterPro" id="IPR007110">
    <property type="entry name" value="Ig-like_dom"/>
</dbReference>
<feature type="domain" description="Ig-like" evidence="19">
    <location>
        <begin position="199"/>
        <end position="286"/>
    </location>
</feature>
<keyword evidence="14" id="KW-0393">Immunoglobulin domain</keyword>
<evidence type="ECO:0000256" key="5">
    <source>
        <dbReference type="ARBA" id="ARBA00022729"/>
    </source>
</evidence>
<keyword evidence="13" id="KW-0325">Glycoprotein</keyword>
<dbReference type="PROSITE" id="PS50835">
    <property type="entry name" value="IG_LIKE"/>
    <property type="match status" value="3"/>
</dbReference>
<dbReference type="PROSITE" id="PS50853">
    <property type="entry name" value="FN3"/>
    <property type="match status" value="6"/>
</dbReference>
<keyword evidence="7" id="KW-0378">Hydrolase</keyword>
<dbReference type="WBParaSite" id="SMRG1_17120.1">
    <property type="protein sequence ID" value="SMRG1_17120.1"/>
    <property type="gene ID" value="SMRG1_17120"/>
</dbReference>
<keyword evidence="12" id="KW-0675">Receptor</keyword>
<dbReference type="PROSITE" id="PS50056">
    <property type="entry name" value="TYR_PHOSPHATASE_2"/>
    <property type="match status" value="2"/>
</dbReference>
<comment type="subcellular location">
    <subcellularLocation>
        <location evidence="1">Membrane</location>
        <topology evidence="1">Single-pass membrane protein</topology>
    </subcellularLocation>
</comment>
<dbReference type="PANTHER" id="PTHR46957:SF3">
    <property type="entry name" value="CYTOKINE RECEPTOR"/>
    <property type="match status" value="1"/>
</dbReference>
<dbReference type="PRINTS" id="PR00700">
    <property type="entry name" value="PRTYPHPHTASE"/>
</dbReference>
<dbReference type="InterPro" id="IPR003599">
    <property type="entry name" value="Ig_sub"/>
</dbReference>
<dbReference type="PROSITE" id="PS00383">
    <property type="entry name" value="TYR_PHOSPHATASE_1"/>
    <property type="match status" value="2"/>
</dbReference>
<protein>
    <recommendedName>
        <fullName evidence="3">protein-tyrosine-phosphatase</fullName>
        <ecNumber evidence="3">3.1.3.48</ecNumber>
    </recommendedName>
</protein>
<feature type="domain" description="Tyrosine specific protein phosphatases" evidence="18">
    <location>
        <begin position="2278"/>
        <end position="2354"/>
    </location>
</feature>
<dbReference type="Proteomes" id="UP000050790">
    <property type="component" value="Unassembled WGS sequence"/>
</dbReference>
<keyword evidence="10 16" id="KW-0472">Membrane</keyword>
<dbReference type="InterPro" id="IPR003595">
    <property type="entry name" value="Tyr_Pase_cat"/>
</dbReference>
<accession>A0AA84Z837</accession>
<evidence type="ECO:0000313" key="21">
    <source>
        <dbReference type="Proteomes" id="UP000050790"/>
    </source>
</evidence>
<dbReference type="CDD" id="cd00063">
    <property type="entry name" value="FN3"/>
    <property type="match status" value="7"/>
</dbReference>
<dbReference type="InterPro" id="IPR029021">
    <property type="entry name" value="Prot-tyrosine_phosphatase-like"/>
</dbReference>
<comment type="catalytic activity">
    <reaction evidence="15">
        <text>O-phospho-L-tyrosyl-[protein] + H2O = L-tyrosyl-[protein] + phosphate</text>
        <dbReference type="Rhea" id="RHEA:10684"/>
        <dbReference type="Rhea" id="RHEA-COMP:10136"/>
        <dbReference type="Rhea" id="RHEA-COMP:20101"/>
        <dbReference type="ChEBI" id="CHEBI:15377"/>
        <dbReference type="ChEBI" id="CHEBI:43474"/>
        <dbReference type="ChEBI" id="CHEBI:46858"/>
        <dbReference type="ChEBI" id="CHEBI:61978"/>
        <dbReference type="EC" id="3.1.3.48"/>
    </reaction>
</comment>
<evidence type="ECO:0000256" key="13">
    <source>
        <dbReference type="ARBA" id="ARBA00023180"/>
    </source>
</evidence>
<evidence type="ECO:0000259" key="19">
    <source>
        <dbReference type="PROSITE" id="PS50835"/>
    </source>
</evidence>
<sequence>MSNNVEVFINNHRVNQKFESLNYIKFVKHKNKLLYYEIQPLEHLIKQNSIWNINKTLRIFTHFIILIYISENITTVNTQWFNLDVIKSYLNITSPAKIIEPPSNVKVISGETALFFCRVNGNPTPTVNFLLDRQVSRPAPGVGGVLNIPDGSLLRLTKVHRGQNGLQVQCITRNHVGGDSASAYLTVYDTNDRIPDGYPIIHVPPKASSASVGDVARMDCEVSGHPQPTVVWLKNEIPIQTTDKRITYVGTGSILFEHLLLSDEGHYECLVSNQAGSVLSSKAYLRVKNTYFVPKIIDKIDQIGVRHGHNANLTCRAAGNPTTTTRWLTDGERPITDFTEGTSTLYLADITEPARYICEANNSLGTVQHPVRIQIIEVPPPPIDLMCLEKGPTFAFLQWSPAKQSADIQQTTTTTKHTVDSYTVLLYEMENGQTIINKKQLTDIPARQFHLHGALQYKLTDLKPYTMYMVEVCAVSNLLGMSDPSNKVTIMTKELPPSSAPYSVETVTISDDSVLVSWKPPKEANGKIIGYNVFYNRNPQAPLDHWQKVGTQFESVKLEKLFTSETYHIRVGAQNSAGDGPLTDPYEVLVKFGIPSQPREFTGLSFNPKEIHLNWIAPNLPGKISLQDYLLKYRIAVDMNIDKSKHQQQLMEVKLSADLTEYLMENLIPNSTYHISLAARTKYGTGIAAEIMVQTDSNVPGPPILHELSILDSFSIRIRWLAPHGVLDHINISQYLSRLSNTLTRAENPSKVLHYLVQWSAFPFTDWEQKKISINYLYPMQQIYEYIIHGLLSRTTYRIRITAVGSEGMGPALELGPIKTKGQVPSAPRNLRLNQLRRATPPGASDPKADYAILELAWDPPERTHGDIRGYQVSHRLIGPTDVLYASSNRVDTDANSRPPSKPIIRNVTQTAYTSVLSDGIKFGRTYQFEVAAYNGVDLGLPAQLNISTPEDVPGSYSLHVRVKGLSATAIEVVWTPPSRQKWTEEITSYQVKYFQPSAPNETEIITTTQEPLLQIENLKESTFYTVLVRALTKNGPGPWSAASTIRTTAELPEPPSQINGLRINPRQIKVTWNTMPVGPITKPQIPITGFRIFYSTNENTQDLNTWQILDVGPVTMATLDLLDPQKDYVIRIKSRGADRRHGRLSEPIHVGIYNPHEINGANKDINNLANSGPEDLKRISHLSCTWVQTLETAKPGEASLKISWRRPRQLEGLYQFEIQLLGSKTYADERSHPHRILYEPRSVEVTTSMLDQSSSSSINTNGGYMSSTSDYPQYELVIDELEANTVYDVQIKPIYSQHDQSATIDSATPTGRTSCRTQMLPPLLVPRPIPVTVQPETGKIIMRVFRVSESLGRIRRYYLILCKVLTTDSLNLTPKSKEFNWPQKLHDASQSWNPNIFIAAEYSQEAFVGSYVEIILNMPTTEIKKRFKRKTFNKSNSVTNQTHQIQNDKLIHSEKLNTNSLPEILVYGRQLIRNQKYKAFVLACIYPNMPQFGGNTNTISTGSSTSLDSYLYNREQSVEDEENLSKELCTPSLWSIHFQPDQAITYTDQQIGDMHASESIIKENSETSAMKIFNTNSKSEFFPKFANSADIFTITLIIIIATLSIIATICTAIGCLMRRRRTKPMDNDMSITLTPSDGMLKTPLMPQSVQNFSGTNGAIEHEPTDPDTPDNPTPVHTPIRSAIPILRLPEYVATLKRDNGIGISEEYESIETPNDLTWKHANMEENRPKNRYANIIAYDQSRVVLNEISRIPGSDYINANFIDGYQKKSAYIATQGPLPGTFYDFWRMVWEQNSRVIVMMTHLEERARIKCDQYWPNRGKEVFTLQQQQQCQQQEYNSKVNYDINYTTVPTYTVIIKSVQEFAYYTLRTFILQRNYETNLLETDSAAFNQHQSINDSNMNIEQREIKQFQFTAWPDYGTPDYPQPLLLFIRRVSQVRSQLMHHLQQERLINDEKVNSRELKLSQSSDIHNSMNLNLSDEIGPLIVHCSAGVGRTGAFIVIDSQLERLKHENSVDIFGAVCRMRAQRNFMVQTEEQYAFLYDVFIEAAEVHGTEVTAHGLYNHVVKLRQPVPTCILAGYNLLPNGLQDNNHLTSSIKISSLELEFKRLNRNLINKRQITTALTYDNKTKNRDLDILPYESNRVCLSLIRGVNGSDYINASYIDGYRKSRAYIATQTPLPHTVDDFWRLIWECNSPIIVAFSDARDMNLIPTDINQYWPSDRSTRYQNLMVEPMVEYNMPHFILREFRLTNTTDGQSRTLRQFQLHGWPHDSIVPKSAEAIIDLIGQVHKTQIQFGQDGPITVHCNTGSGRTGVFICLSILLDRMRSEGMVDMFLITRMLRTQRINTIQTSDQYAFCYAATLEYLASFDHYMS</sequence>
<dbReference type="Gene3D" id="2.60.40.10">
    <property type="entry name" value="Immunoglobulins"/>
    <property type="match status" value="10"/>
</dbReference>
<dbReference type="SUPFAM" id="SSF52799">
    <property type="entry name" value="(Phosphotyrosine protein) phosphatases II"/>
    <property type="match status" value="2"/>
</dbReference>
<evidence type="ECO:0000256" key="3">
    <source>
        <dbReference type="ARBA" id="ARBA00013064"/>
    </source>
</evidence>
<keyword evidence="8" id="KW-0904">Protein phosphatase</keyword>
<feature type="domain" description="Ig-like" evidence="19">
    <location>
        <begin position="95"/>
        <end position="186"/>
    </location>
</feature>
<dbReference type="FunFam" id="2.60.40.10:FF:000036">
    <property type="entry name" value="receptor-type tyrosine-protein phosphatase delta isoform X1"/>
    <property type="match status" value="1"/>
</dbReference>